<dbReference type="EMBL" id="FPJO01000006">
    <property type="protein sequence ID" value="SFX79158.1"/>
    <property type="molecule type" value="Genomic_DNA"/>
</dbReference>
<evidence type="ECO:0000313" key="2">
    <source>
        <dbReference type="Proteomes" id="UP000181909"/>
    </source>
</evidence>
<sequence>MTQPVSSHATSTDLLVLHTLRCIGFSGLSGVARASGLPESDVESELIDLAVAGLVTHAAGDFGGWGLTEEGRAADAERIADELEEAGARARLTAAFDRFLVLNPELLDLCTAWQTRTVGGSMTMNDHSDPSYDARVLDRFTEFHQRAEPLCAELSAALLRFRRYPVRLADALARARAGALEYVTDSTSSYHTVWFQLHEDLLATLGIPRH</sequence>
<reference evidence="1 2" key="1">
    <citation type="submission" date="2016-11" db="EMBL/GenBank/DDBJ databases">
        <authorList>
            <person name="Jaros S."/>
            <person name="Januszkiewicz K."/>
            <person name="Wedrychowicz H."/>
        </authorList>
    </citation>
    <scope>NUCLEOTIDE SEQUENCE [LARGE SCALE GENOMIC DNA]</scope>
    <source>
        <strain evidence="1 2">OK807</strain>
    </source>
</reference>
<protein>
    <submittedName>
        <fullName evidence="1">Uncharacterized protein</fullName>
    </submittedName>
</protein>
<dbReference type="STRING" id="1893.SAMN02787144_1006171"/>
<proteinExistence type="predicted"/>
<name>A0A1K1ZY90_STRAR</name>
<dbReference type="AlphaFoldDB" id="A0A1K1ZY90"/>
<organism evidence="1 2">
    <name type="scientific">Streptomyces atratus</name>
    <dbReference type="NCBI Taxonomy" id="1893"/>
    <lineage>
        <taxon>Bacteria</taxon>
        <taxon>Bacillati</taxon>
        <taxon>Actinomycetota</taxon>
        <taxon>Actinomycetes</taxon>
        <taxon>Kitasatosporales</taxon>
        <taxon>Streptomycetaceae</taxon>
        <taxon>Streptomyces</taxon>
    </lineage>
</organism>
<gene>
    <name evidence="1" type="ORF">SAMN02787144_1006171</name>
</gene>
<accession>A0A1K1ZY90</accession>
<evidence type="ECO:0000313" key="1">
    <source>
        <dbReference type="EMBL" id="SFX79158.1"/>
    </source>
</evidence>
<dbReference type="RefSeq" id="WP_072485395.1">
    <property type="nucleotide sequence ID" value="NZ_CP108277.1"/>
</dbReference>
<dbReference type="Proteomes" id="UP000181909">
    <property type="component" value="Unassembled WGS sequence"/>
</dbReference>
<dbReference type="OrthoDB" id="3568381at2"/>